<feature type="domain" description="C1q" evidence="1">
    <location>
        <begin position="110"/>
        <end position="239"/>
    </location>
</feature>
<sequence length="242" mass="27693">FENLSSVHGREFENMHKLEEKISDLEMTLSKGSQEVEEFRTDIEAKYKMMFKIVADRLAHLEKLRDIFNKKLDDRKKNIKKLDSVYDKMTVLVPKMSQLEKIRGQVIGFSARLPFNMILKTHGSVLRHFKEMISNCGDHFNSETGEFTAPLDGLYATSLCVNFVVKQCLHLIIVKAPCALCKNVSYCKQCIVGDIMSKENAENGSVFVVVNLTSGDKLYTLYSSVNQMMHERSILFTCFRIG</sequence>
<protein>
    <recommendedName>
        <fullName evidence="1">C1q domain-containing protein</fullName>
    </recommendedName>
</protein>
<reference evidence="2" key="1">
    <citation type="submission" date="2014-12" db="EMBL/GenBank/DDBJ databases">
        <title>Insight into the proteome of Arion vulgaris.</title>
        <authorList>
            <person name="Aradska J."/>
            <person name="Bulat T."/>
            <person name="Smidak R."/>
            <person name="Sarate P."/>
            <person name="Gangsoo J."/>
            <person name="Sialana F."/>
            <person name="Bilban M."/>
            <person name="Lubec G."/>
        </authorList>
    </citation>
    <scope>NUCLEOTIDE SEQUENCE</scope>
    <source>
        <tissue evidence="2">Skin</tissue>
    </source>
</reference>
<dbReference type="SUPFAM" id="SSF49842">
    <property type="entry name" value="TNF-like"/>
    <property type="match status" value="1"/>
</dbReference>
<evidence type="ECO:0000259" key="1">
    <source>
        <dbReference type="Pfam" id="PF00386"/>
    </source>
</evidence>
<feature type="non-terminal residue" evidence="2">
    <location>
        <position position="1"/>
    </location>
</feature>
<gene>
    <name evidence="2" type="primary">ORF133430</name>
</gene>
<organism evidence="2">
    <name type="scientific">Arion vulgaris</name>
    <dbReference type="NCBI Taxonomy" id="1028688"/>
    <lineage>
        <taxon>Eukaryota</taxon>
        <taxon>Metazoa</taxon>
        <taxon>Spiralia</taxon>
        <taxon>Lophotrochozoa</taxon>
        <taxon>Mollusca</taxon>
        <taxon>Gastropoda</taxon>
        <taxon>Heterobranchia</taxon>
        <taxon>Euthyneura</taxon>
        <taxon>Panpulmonata</taxon>
        <taxon>Eupulmonata</taxon>
        <taxon>Stylommatophora</taxon>
        <taxon>Helicina</taxon>
        <taxon>Arionoidea</taxon>
        <taxon>Arionidae</taxon>
        <taxon>Arion</taxon>
    </lineage>
</organism>
<dbReference type="EMBL" id="HACG01035894">
    <property type="protein sequence ID" value="CEK82759.1"/>
    <property type="molecule type" value="Transcribed_RNA"/>
</dbReference>
<dbReference type="Pfam" id="PF00386">
    <property type="entry name" value="C1q"/>
    <property type="match status" value="1"/>
</dbReference>
<dbReference type="Gene3D" id="2.60.120.40">
    <property type="match status" value="1"/>
</dbReference>
<name>A0A0B7ANY3_9EUPU</name>
<dbReference type="AlphaFoldDB" id="A0A0B7ANY3"/>
<dbReference type="InterPro" id="IPR001073">
    <property type="entry name" value="C1q_dom"/>
</dbReference>
<accession>A0A0B7ANY3</accession>
<proteinExistence type="predicted"/>
<evidence type="ECO:0000313" key="2">
    <source>
        <dbReference type="EMBL" id="CEK82759.1"/>
    </source>
</evidence>
<dbReference type="InterPro" id="IPR008983">
    <property type="entry name" value="Tumour_necrosis_fac-like_dom"/>
</dbReference>